<keyword evidence="1" id="KW-0472">Membrane</keyword>
<feature type="transmembrane region" description="Helical" evidence="1">
    <location>
        <begin position="7"/>
        <end position="25"/>
    </location>
</feature>
<evidence type="ECO:0000313" key="2">
    <source>
        <dbReference type="EMBL" id="MDT7042977.1"/>
    </source>
</evidence>
<evidence type="ECO:0000313" key="3">
    <source>
        <dbReference type="Proteomes" id="UP001250932"/>
    </source>
</evidence>
<organism evidence="2 3">
    <name type="scientific">Candidatus Nitronereus thalassa</name>
    <dbReference type="NCBI Taxonomy" id="3020898"/>
    <lineage>
        <taxon>Bacteria</taxon>
        <taxon>Pseudomonadati</taxon>
        <taxon>Nitrospirota</taxon>
        <taxon>Nitrospiria</taxon>
        <taxon>Nitrospirales</taxon>
        <taxon>Nitrospiraceae</taxon>
        <taxon>Candidatus Nitronereus</taxon>
    </lineage>
</organism>
<proteinExistence type="predicted"/>
<feature type="transmembrane region" description="Helical" evidence="1">
    <location>
        <begin position="67"/>
        <end position="85"/>
    </location>
</feature>
<accession>A0ABU3K9D6</accession>
<sequence>MDKAFVSVRWLWVAMVGGSSMLAVPGNSTIGGMLGDVVGHFFSAALLAVVPIAGYRLMYKQISEKEMTFIFAAAWAYLVISQFFGL</sequence>
<dbReference type="Proteomes" id="UP001250932">
    <property type="component" value="Unassembled WGS sequence"/>
</dbReference>
<name>A0ABU3K9D6_9BACT</name>
<protein>
    <submittedName>
        <fullName evidence="2">Uncharacterized protein</fullName>
    </submittedName>
</protein>
<dbReference type="RefSeq" id="WP_313833452.1">
    <property type="nucleotide sequence ID" value="NZ_JAQOUE010000001.1"/>
</dbReference>
<keyword evidence="1" id="KW-1133">Transmembrane helix</keyword>
<keyword evidence="3" id="KW-1185">Reference proteome</keyword>
<evidence type="ECO:0000256" key="1">
    <source>
        <dbReference type="SAM" id="Phobius"/>
    </source>
</evidence>
<comment type="caution">
    <text evidence="2">The sequence shown here is derived from an EMBL/GenBank/DDBJ whole genome shotgun (WGS) entry which is preliminary data.</text>
</comment>
<dbReference type="EMBL" id="JAQOUE010000001">
    <property type="protein sequence ID" value="MDT7042977.1"/>
    <property type="molecule type" value="Genomic_DNA"/>
</dbReference>
<keyword evidence="1" id="KW-0812">Transmembrane</keyword>
<reference evidence="2 3" key="1">
    <citation type="journal article" date="2023" name="ISME J.">
        <title>Cultivation and genomic characterization of novel and ubiquitous marine nitrite-oxidizing bacteria from the Nitrospirales.</title>
        <authorList>
            <person name="Mueller A.J."/>
            <person name="Daebeler A."/>
            <person name="Herbold C.W."/>
            <person name="Kirkegaard R.H."/>
            <person name="Daims H."/>
        </authorList>
    </citation>
    <scope>NUCLEOTIDE SEQUENCE [LARGE SCALE GENOMIC DNA]</scope>
    <source>
        <strain evidence="2 3">EB</strain>
    </source>
</reference>
<gene>
    <name evidence="2" type="ORF">PPG34_11485</name>
</gene>
<feature type="transmembrane region" description="Helical" evidence="1">
    <location>
        <begin position="37"/>
        <end position="55"/>
    </location>
</feature>